<protein>
    <submittedName>
        <fullName evidence="3">TerB family tellurite resistance protein</fullName>
    </submittedName>
</protein>
<dbReference type="CDD" id="cd07316">
    <property type="entry name" value="terB_like_DjlA"/>
    <property type="match status" value="1"/>
</dbReference>
<dbReference type="GO" id="GO:0036503">
    <property type="term" value="P:ERAD pathway"/>
    <property type="evidence" value="ECO:0007669"/>
    <property type="project" value="TreeGrafter"/>
</dbReference>
<dbReference type="InterPro" id="IPR029024">
    <property type="entry name" value="TerB-like"/>
</dbReference>
<dbReference type="Gene3D" id="1.10.287.110">
    <property type="entry name" value="DnaJ domain"/>
    <property type="match status" value="1"/>
</dbReference>
<keyword evidence="4" id="KW-1185">Reference proteome</keyword>
<dbReference type="SMART" id="SM00271">
    <property type="entry name" value="DnaJ"/>
    <property type="match status" value="1"/>
</dbReference>
<dbReference type="InterPro" id="IPR036869">
    <property type="entry name" value="J_dom_sf"/>
</dbReference>
<evidence type="ECO:0000313" key="3">
    <source>
        <dbReference type="EMBL" id="MCJ8501104.1"/>
    </source>
</evidence>
<dbReference type="PANTHER" id="PTHR44360:SF1">
    <property type="entry name" value="DNAJ HOMOLOG SUBFAMILY B MEMBER 9"/>
    <property type="match status" value="1"/>
</dbReference>
<dbReference type="AlphaFoldDB" id="A0AA41UJG5"/>
<accession>A0AA41UJG5</accession>
<evidence type="ECO:0000256" key="1">
    <source>
        <dbReference type="ARBA" id="ARBA00023186"/>
    </source>
</evidence>
<dbReference type="Pfam" id="PF00226">
    <property type="entry name" value="DnaJ"/>
    <property type="match status" value="1"/>
</dbReference>
<dbReference type="GO" id="GO:0051787">
    <property type="term" value="F:misfolded protein binding"/>
    <property type="evidence" value="ECO:0007669"/>
    <property type="project" value="TreeGrafter"/>
</dbReference>
<organism evidence="3 4">
    <name type="scientific">Desulfatitalea alkaliphila</name>
    <dbReference type="NCBI Taxonomy" id="2929485"/>
    <lineage>
        <taxon>Bacteria</taxon>
        <taxon>Pseudomonadati</taxon>
        <taxon>Thermodesulfobacteriota</taxon>
        <taxon>Desulfobacteria</taxon>
        <taxon>Desulfobacterales</taxon>
        <taxon>Desulfosarcinaceae</taxon>
        <taxon>Desulfatitalea</taxon>
    </lineage>
</organism>
<dbReference type="RefSeq" id="WP_246907330.1">
    <property type="nucleotide sequence ID" value="NZ_JALJRB010000010.1"/>
</dbReference>
<dbReference type="GO" id="GO:0051087">
    <property type="term" value="F:protein-folding chaperone binding"/>
    <property type="evidence" value="ECO:0007669"/>
    <property type="project" value="TreeGrafter"/>
</dbReference>
<dbReference type="Gene3D" id="1.10.3680.10">
    <property type="entry name" value="TerB-like"/>
    <property type="match status" value="1"/>
</dbReference>
<gene>
    <name evidence="3" type="ORF">MRX98_11020</name>
</gene>
<keyword evidence="1" id="KW-0143">Chaperone</keyword>
<name>A0AA41UJG5_9BACT</name>
<feature type="domain" description="J" evidence="2">
    <location>
        <begin position="185"/>
        <end position="251"/>
    </location>
</feature>
<reference evidence="3" key="1">
    <citation type="submission" date="2022-04" db="EMBL/GenBank/DDBJ databases">
        <title>Desulfatitalea alkaliphila sp. nov., a novel anaerobic sulfate-reducing bacterium isolated from terrestrial mud volcano, Taman Peninsula, Russia.</title>
        <authorList>
            <person name="Khomyakova M.A."/>
            <person name="Merkel A.Y."/>
            <person name="Slobodkin A.I."/>
        </authorList>
    </citation>
    <scope>NUCLEOTIDE SEQUENCE</scope>
    <source>
        <strain evidence="3">M08but</strain>
    </source>
</reference>
<dbReference type="InterPro" id="IPR001623">
    <property type="entry name" value="DnaJ_domain"/>
</dbReference>
<sequence>MGIVGKIVGGTIGFALGGPLGAIAGAVFGHAFDSSEESGLQGRSGNLSGIEQTQLAFFVSTFSMLAKLAQADGQVRNEEIDTIEAFAVRDLKLSPAEREVALNIFRAALSSPARFEDFALQFYQRFQNNHQMIEMMMDILVRVSVADGVVNRAEEALLLHAVRIFQMGEQRYRQIKSRYTATENQAYEVLGCRPEDSDEAIKKRYRTLAQSYHPDKIAGKGLPDEFIDLAHEKFREIQKAYETVKQERGLR</sequence>
<dbReference type="PROSITE" id="PS50076">
    <property type="entry name" value="DNAJ_2"/>
    <property type="match status" value="1"/>
</dbReference>
<dbReference type="EMBL" id="JALJRB010000010">
    <property type="protein sequence ID" value="MCJ8501104.1"/>
    <property type="molecule type" value="Genomic_DNA"/>
</dbReference>
<dbReference type="PANTHER" id="PTHR44360">
    <property type="entry name" value="DNAJ HOMOLOG SUBFAMILY B MEMBER 9"/>
    <property type="match status" value="1"/>
</dbReference>
<dbReference type="Proteomes" id="UP001165427">
    <property type="component" value="Unassembled WGS sequence"/>
</dbReference>
<comment type="caution">
    <text evidence="3">The sequence shown here is derived from an EMBL/GenBank/DDBJ whole genome shotgun (WGS) entry which is preliminary data.</text>
</comment>
<dbReference type="PRINTS" id="PR00625">
    <property type="entry name" value="JDOMAIN"/>
</dbReference>
<dbReference type="SUPFAM" id="SSF158682">
    <property type="entry name" value="TerB-like"/>
    <property type="match status" value="1"/>
</dbReference>
<proteinExistence type="predicted"/>
<dbReference type="SUPFAM" id="SSF46565">
    <property type="entry name" value="Chaperone J-domain"/>
    <property type="match status" value="1"/>
</dbReference>
<dbReference type="InterPro" id="IPR007791">
    <property type="entry name" value="DjlA_N"/>
</dbReference>
<dbReference type="InterPro" id="IPR051948">
    <property type="entry name" value="Hsp70_co-chaperone_J-domain"/>
</dbReference>
<evidence type="ECO:0000313" key="4">
    <source>
        <dbReference type="Proteomes" id="UP001165427"/>
    </source>
</evidence>
<dbReference type="CDD" id="cd06257">
    <property type="entry name" value="DnaJ"/>
    <property type="match status" value="1"/>
</dbReference>
<dbReference type="Pfam" id="PF05099">
    <property type="entry name" value="TerB"/>
    <property type="match status" value="1"/>
</dbReference>
<evidence type="ECO:0000259" key="2">
    <source>
        <dbReference type="PROSITE" id="PS50076"/>
    </source>
</evidence>